<reference evidence="1 2" key="2">
    <citation type="journal article" date="2022" name="Mol. Ecol. Resour.">
        <title>The genomes of chicory, endive, great burdock and yacon provide insights into Asteraceae paleo-polyploidization history and plant inulin production.</title>
        <authorList>
            <person name="Fan W."/>
            <person name="Wang S."/>
            <person name="Wang H."/>
            <person name="Wang A."/>
            <person name="Jiang F."/>
            <person name="Liu H."/>
            <person name="Zhao H."/>
            <person name="Xu D."/>
            <person name="Zhang Y."/>
        </authorList>
    </citation>
    <scope>NUCLEOTIDE SEQUENCE [LARGE SCALE GENOMIC DNA]</scope>
    <source>
        <strain evidence="2">cv. Yunnan</strain>
        <tissue evidence="1">Leaves</tissue>
    </source>
</reference>
<organism evidence="1 2">
    <name type="scientific">Smallanthus sonchifolius</name>
    <dbReference type="NCBI Taxonomy" id="185202"/>
    <lineage>
        <taxon>Eukaryota</taxon>
        <taxon>Viridiplantae</taxon>
        <taxon>Streptophyta</taxon>
        <taxon>Embryophyta</taxon>
        <taxon>Tracheophyta</taxon>
        <taxon>Spermatophyta</taxon>
        <taxon>Magnoliopsida</taxon>
        <taxon>eudicotyledons</taxon>
        <taxon>Gunneridae</taxon>
        <taxon>Pentapetalae</taxon>
        <taxon>asterids</taxon>
        <taxon>campanulids</taxon>
        <taxon>Asterales</taxon>
        <taxon>Asteraceae</taxon>
        <taxon>Asteroideae</taxon>
        <taxon>Heliantheae alliance</taxon>
        <taxon>Millerieae</taxon>
        <taxon>Smallanthus</taxon>
    </lineage>
</organism>
<accession>A0ACB9J5G0</accession>
<dbReference type="EMBL" id="CM042022">
    <property type="protein sequence ID" value="KAI3815361.1"/>
    <property type="molecule type" value="Genomic_DNA"/>
</dbReference>
<protein>
    <submittedName>
        <fullName evidence="1">Uncharacterized protein</fullName>
    </submittedName>
</protein>
<sequence>MVQPGKGRSLPSLCFAKGNTEYIGDTGCFVMQGVDSLGVGTLSGLVPVGPGEKYSLGCQGRTLRHYSHDWCGRGPGGNSQLPGGCRVGCGDVQLLNLMSYPLA</sequence>
<dbReference type="Proteomes" id="UP001056120">
    <property type="component" value="Linkage Group LG05"/>
</dbReference>
<proteinExistence type="predicted"/>
<evidence type="ECO:0000313" key="2">
    <source>
        <dbReference type="Proteomes" id="UP001056120"/>
    </source>
</evidence>
<reference evidence="2" key="1">
    <citation type="journal article" date="2022" name="Mol. Ecol. Resour.">
        <title>The genomes of chicory, endive, great burdock and yacon provide insights into Asteraceae palaeo-polyploidization history and plant inulin production.</title>
        <authorList>
            <person name="Fan W."/>
            <person name="Wang S."/>
            <person name="Wang H."/>
            <person name="Wang A."/>
            <person name="Jiang F."/>
            <person name="Liu H."/>
            <person name="Zhao H."/>
            <person name="Xu D."/>
            <person name="Zhang Y."/>
        </authorList>
    </citation>
    <scope>NUCLEOTIDE SEQUENCE [LARGE SCALE GENOMIC DNA]</scope>
    <source>
        <strain evidence="2">cv. Yunnan</strain>
    </source>
</reference>
<name>A0ACB9J5G0_9ASTR</name>
<keyword evidence="2" id="KW-1185">Reference proteome</keyword>
<comment type="caution">
    <text evidence="1">The sequence shown here is derived from an EMBL/GenBank/DDBJ whole genome shotgun (WGS) entry which is preliminary data.</text>
</comment>
<evidence type="ECO:0000313" key="1">
    <source>
        <dbReference type="EMBL" id="KAI3815361.1"/>
    </source>
</evidence>
<gene>
    <name evidence="1" type="ORF">L1987_15027</name>
</gene>